<feature type="region of interest" description="Disordered" evidence="5">
    <location>
        <begin position="1"/>
        <end position="31"/>
    </location>
</feature>
<keyword evidence="2" id="KW-0863">Zinc-finger</keyword>
<dbReference type="Pfam" id="PF02207">
    <property type="entry name" value="zf-UBR"/>
    <property type="match status" value="1"/>
</dbReference>
<evidence type="ECO:0000313" key="7">
    <source>
        <dbReference type="EMBL" id="KHN77311.1"/>
    </source>
</evidence>
<dbReference type="STRING" id="6265.A0A0B2V1L6"/>
<feature type="compositionally biased region" description="Basic and acidic residues" evidence="5">
    <location>
        <begin position="255"/>
        <end position="278"/>
    </location>
</feature>
<dbReference type="PANTHER" id="PTHR13513:SF9">
    <property type="entry name" value="E3 UBIQUITIN-PROTEIN LIGASE UBR7-RELATED"/>
    <property type="match status" value="1"/>
</dbReference>
<dbReference type="InterPro" id="IPR013083">
    <property type="entry name" value="Znf_RING/FYVE/PHD"/>
</dbReference>
<evidence type="ECO:0000256" key="1">
    <source>
        <dbReference type="ARBA" id="ARBA00022723"/>
    </source>
</evidence>
<feature type="region of interest" description="Disordered" evidence="5">
    <location>
        <begin position="328"/>
        <end position="405"/>
    </location>
</feature>
<feature type="region of interest" description="Disordered" evidence="5">
    <location>
        <begin position="255"/>
        <end position="286"/>
    </location>
</feature>
<dbReference type="InterPro" id="IPR011011">
    <property type="entry name" value="Znf_FYVE_PHD"/>
</dbReference>
<keyword evidence="3" id="KW-0862">Zinc</keyword>
<dbReference type="InterPro" id="IPR040204">
    <property type="entry name" value="UBR7"/>
</dbReference>
<dbReference type="PROSITE" id="PS51157">
    <property type="entry name" value="ZF_UBR"/>
    <property type="match status" value="1"/>
</dbReference>
<dbReference type="PANTHER" id="PTHR13513">
    <property type="entry name" value="E3 UBIQUITIN-PROTEIN LIGASE UBR7"/>
    <property type="match status" value="1"/>
</dbReference>
<dbReference type="Gene3D" id="3.30.40.10">
    <property type="entry name" value="Zinc/RING finger domain, C3HC4 (zinc finger)"/>
    <property type="match status" value="1"/>
</dbReference>
<dbReference type="InterPro" id="IPR003126">
    <property type="entry name" value="Znf_UBR"/>
</dbReference>
<dbReference type="SUPFAM" id="SSF57903">
    <property type="entry name" value="FYVE/PHD zinc finger"/>
    <property type="match status" value="1"/>
</dbReference>
<gene>
    <name evidence="7" type="primary">UBR7</name>
    <name evidence="7" type="ORF">Tcan_05299</name>
</gene>
<dbReference type="CDD" id="cd19677">
    <property type="entry name" value="UBR-box_UBR7"/>
    <property type="match status" value="1"/>
</dbReference>
<sequence>MWNGEEGAGCSSSSKGDESGSRKRGHDELDESITLQEVVEIDQHLEDDARALLGSANDSVCTYPEGYPPRQMIYACKTCTSSSELAAICYGCSIHCHDEHDVIELYTKRKVCCDCGNSKFKNRCTLFPEKEPLNARNQYNHNYAGLYCICDRPYPSTDFDDGGDMVQCIICEDWFHSEHLEWTAGIDDAECGELVCGICAAKVNFLRYYTDKHYEEMQEDAVCKLKALMRKCVLIEEGDVGDAQVDDKMCKEKREQLNDQQVHSEREHDSSISPEEAHQACTTGATEGTNKQTVLECYTQKEKDGSAEEEQDVKQRLVGLSHEHVQRSDEVRIDKTNILEEGQKETVDFAETNEMRKRGSENSGDFDGTHRERETNAEPASSKECPDEESSKADGNVGSARREESLQKTVQGLEKLKVLLFRSSTWRQRLCKCKECWSMYEEKGVAFLLDPDDTLDSYTKDRYSNRPSEEVENKRVIDSLINLAGRDGAIFLMQGYEKMKNKILEMLMKKSAENSTITKEDVAKAFRELREETKRPRLE</sequence>
<feature type="domain" description="UBR-type" evidence="6">
    <location>
        <begin position="59"/>
        <end position="129"/>
    </location>
</feature>
<dbReference type="CDD" id="cd15542">
    <property type="entry name" value="PHD_UBR7"/>
    <property type="match status" value="1"/>
</dbReference>
<evidence type="ECO:0000313" key="8">
    <source>
        <dbReference type="Proteomes" id="UP000031036"/>
    </source>
</evidence>
<dbReference type="EMBL" id="JPKZ01002337">
    <property type="protein sequence ID" value="KHN77311.1"/>
    <property type="molecule type" value="Genomic_DNA"/>
</dbReference>
<keyword evidence="1" id="KW-0479">Metal-binding</keyword>
<evidence type="ECO:0000256" key="3">
    <source>
        <dbReference type="ARBA" id="ARBA00022833"/>
    </source>
</evidence>
<reference evidence="7 8" key="1">
    <citation type="submission" date="2014-11" db="EMBL/GenBank/DDBJ databases">
        <title>Genetic blueprint of the zoonotic pathogen Toxocara canis.</title>
        <authorList>
            <person name="Zhu X.-Q."/>
            <person name="Korhonen P.K."/>
            <person name="Cai H."/>
            <person name="Young N.D."/>
            <person name="Nejsum P."/>
            <person name="von Samson-Himmelstjerna G."/>
            <person name="Boag P.R."/>
            <person name="Tan P."/>
            <person name="Li Q."/>
            <person name="Min J."/>
            <person name="Yang Y."/>
            <person name="Wang X."/>
            <person name="Fang X."/>
            <person name="Hall R.S."/>
            <person name="Hofmann A."/>
            <person name="Sternberg P.W."/>
            <person name="Jex A.R."/>
            <person name="Gasser R.B."/>
        </authorList>
    </citation>
    <scope>NUCLEOTIDE SEQUENCE [LARGE SCALE GENOMIC DNA]</scope>
    <source>
        <strain evidence="7">PN_DK_2014</strain>
    </source>
</reference>
<dbReference type="InterPro" id="IPR047506">
    <property type="entry name" value="UBR7-like_UBR-box"/>
</dbReference>
<evidence type="ECO:0000256" key="5">
    <source>
        <dbReference type="SAM" id="MobiDB-lite"/>
    </source>
</evidence>
<evidence type="ECO:0000259" key="6">
    <source>
        <dbReference type="PROSITE" id="PS51157"/>
    </source>
</evidence>
<feature type="compositionally biased region" description="Basic and acidic residues" evidence="5">
    <location>
        <begin position="15"/>
        <end position="27"/>
    </location>
</feature>
<protein>
    <submittedName>
        <fullName evidence="7">Putative E3 ubiquitin-protein ligase UBR7</fullName>
    </submittedName>
</protein>
<evidence type="ECO:0000256" key="2">
    <source>
        <dbReference type="ARBA" id="ARBA00022771"/>
    </source>
</evidence>
<dbReference type="OrthoDB" id="10262564at2759"/>
<dbReference type="GO" id="GO:0005737">
    <property type="term" value="C:cytoplasm"/>
    <property type="evidence" value="ECO:0007669"/>
    <property type="project" value="TreeGrafter"/>
</dbReference>
<evidence type="ECO:0000256" key="4">
    <source>
        <dbReference type="PROSITE-ProRule" id="PRU00508"/>
    </source>
</evidence>
<feature type="compositionally biased region" description="Basic and acidic residues" evidence="5">
    <location>
        <begin position="328"/>
        <end position="360"/>
    </location>
</feature>
<proteinExistence type="predicted"/>
<keyword evidence="8" id="KW-1185">Reference proteome</keyword>
<feature type="compositionally biased region" description="Basic and acidic residues" evidence="5">
    <location>
        <begin position="367"/>
        <end position="376"/>
    </location>
</feature>
<organism evidence="7 8">
    <name type="scientific">Toxocara canis</name>
    <name type="common">Canine roundworm</name>
    <dbReference type="NCBI Taxonomy" id="6265"/>
    <lineage>
        <taxon>Eukaryota</taxon>
        <taxon>Metazoa</taxon>
        <taxon>Ecdysozoa</taxon>
        <taxon>Nematoda</taxon>
        <taxon>Chromadorea</taxon>
        <taxon>Rhabditida</taxon>
        <taxon>Spirurina</taxon>
        <taxon>Ascaridomorpha</taxon>
        <taxon>Ascaridoidea</taxon>
        <taxon>Toxocaridae</taxon>
        <taxon>Toxocara</taxon>
    </lineage>
</organism>
<dbReference type="GO" id="GO:0061630">
    <property type="term" value="F:ubiquitin protein ligase activity"/>
    <property type="evidence" value="ECO:0007669"/>
    <property type="project" value="InterPro"/>
</dbReference>
<feature type="zinc finger region" description="UBR-type" evidence="4">
    <location>
        <begin position="59"/>
        <end position="129"/>
    </location>
</feature>
<accession>A0A0B2V1L6</accession>
<name>A0A0B2V1L6_TOXCA</name>
<dbReference type="Proteomes" id="UP000031036">
    <property type="component" value="Unassembled WGS sequence"/>
</dbReference>
<comment type="caution">
    <text evidence="7">The sequence shown here is derived from an EMBL/GenBank/DDBJ whole genome shotgun (WGS) entry which is preliminary data.</text>
</comment>
<dbReference type="AlphaFoldDB" id="A0A0B2V1L6"/>
<dbReference type="GO" id="GO:0008270">
    <property type="term" value="F:zinc ion binding"/>
    <property type="evidence" value="ECO:0007669"/>
    <property type="project" value="UniProtKB-KW"/>
</dbReference>
<dbReference type="SMART" id="SM00396">
    <property type="entry name" value="ZnF_UBR1"/>
    <property type="match status" value="1"/>
</dbReference>